<protein>
    <submittedName>
        <fullName evidence="1">Uncharacterized protein</fullName>
    </submittedName>
</protein>
<evidence type="ECO:0000313" key="1">
    <source>
        <dbReference type="EMBL" id="ENV43261.1"/>
    </source>
</evidence>
<dbReference type="Proteomes" id="UP000018440">
    <property type="component" value="Unassembled WGS sequence"/>
</dbReference>
<proteinExistence type="predicted"/>
<dbReference type="RefSeq" id="WP_004895533.1">
    <property type="nucleotide sequence ID" value="NZ_KB849578.1"/>
</dbReference>
<sequence>MSENTEIKQAVKVSKTSINYAQKRGLKVVIDEKNQAVYLHHNKKKKEWACCYSIERRGLFFKSSHLNFTIKQELPYWVTSDKHFREVIEFIATELKN</sequence>
<comment type="caution">
    <text evidence="1">The sequence shown here is derived from an EMBL/GenBank/DDBJ whole genome shotgun (WGS) entry which is preliminary data.</text>
</comment>
<gene>
    <name evidence="1" type="ORF">F955_02808</name>
</gene>
<evidence type="ECO:0000313" key="2">
    <source>
        <dbReference type="Proteomes" id="UP000018440"/>
    </source>
</evidence>
<reference evidence="1 2" key="1">
    <citation type="submission" date="2013-02" db="EMBL/GenBank/DDBJ databases">
        <title>The Genome Sequence of Acinetobacter schindleri CIP 107287.</title>
        <authorList>
            <consortium name="The Broad Institute Genome Sequencing Platform"/>
            <consortium name="The Broad Institute Genome Sequencing Center for Infectious Disease"/>
            <person name="Cerqueira G."/>
            <person name="Feldgarden M."/>
            <person name="Courvalin P."/>
            <person name="Perichon B."/>
            <person name="Grillot-Courvalin C."/>
            <person name="Clermont D."/>
            <person name="Rocha E."/>
            <person name="Yoon E.-J."/>
            <person name="Nemec A."/>
            <person name="Walker B."/>
            <person name="Young S.K."/>
            <person name="Zeng Q."/>
            <person name="Gargeya S."/>
            <person name="Fitzgerald M."/>
            <person name="Haas B."/>
            <person name="Abouelleil A."/>
            <person name="Alvarado L."/>
            <person name="Arachchi H.M."/>
            <person name="Berlin A.M."/>
            <person name="Chapman S.B."/>
            <person name="Dewar J."/>
            <person name="Goldberg J."/>
            <person name="Griggs A."/>
            <person name="Gujja S."/>
            <person name="Hansen M."/>
            <person name="Howarth C."/>
            <person name="Imamovic A."/>
            <person name="Larimer J."/>
            <person name="McCowan C."/>
            <person name="Murphy C."/>
            <person name="Neiman D."/>
            <person name="Pearson M."/>
            <person name="Priest M."/>
            <person name="Roberts A."/>
            <person name="Saif S."/>
            <person name="Shea T."/>
            <person name="Sisk P."/>
            <person name="Sykes S."/>
            <person name="Wortman J."/>
            <person name="Nusbaum C."/>
            <person name="Birren B."/>
        </authorList>
    </citation>
    <scope>NUCLEOTIDE SEQUENCE [LARGE SCALE GENOMIC DNA]</scope>
    <source>
        <strain evidence="1 2">CIP 107287</strain>
    </source>
</reference>
<accession>N8Z2U6</accession>
<dbReference type="AlphaFoldDB" id="N8Z2U6"/>
<dbReference type="HOGENOM" id="CLU_182733_0_0_6"/>
<organism evidence="1 2">
    <name type="scientific">Acinetobacter schindleri CIP 107287</name>
    <dbReference type="NCBI Taxonomy" id="1217988"/>
    <lineage>
        <taxon>Bacteria</taxon>
        <taxon>Pseudomonadati</taxon>
        <taxon>Pseudomonadota</taxon>
        <taxon>Gammaproteobacteria</taxon>
        <taxon>Moraxellales</taxon>
        <taxon>Moraxellaceae</taxon>
        <taxon>Acinetobacter</taxon>
    </lineage>
</organism>
<dbReference type="EMBL" id="APPQ01000031">
    <property type="protein sequence ID" value="ENV43261.1"/>
    <property type="molecule type" value="Genomic_DNA"/>
</dbReference>
<name>N8Z2U6_9GAMM</name>